<feature type="region of interest" description="Disordered" evidence="1">
    <location>
        <begin position="1"/>
        <end position="20"/>
    </location>
</feature>
<accession>A0A699ZQJ2</accession>
<dbReference type="Proteomes" id="UP000485058">
    <property type="component" value="Unassembled WGS sequence"/>
</dbReference>
<protein>
    <submittedName>
        <fullName evidence="2">Uncharacterized protein</fullName>
    </submittedName>
</protein>
<gene>
    <name evidence="2" type="ORF">HaLaN_18311</name>
</gene>
<reference evidence="2 3" key="1">
    <citation type="submission" date="2020-02" db="EMBL/GenBank/DDBJ databases">
        <title>Draft genome sequence of Haematococcus lacustris strain NIES-144.</title>
        <authorList>
            <person name="Morimoto D."/>
            <person name="Nakagawa S."/>
            <person name="Yoshida T."/>
            <person name="Sawayama S."/>
        </authorList>
    </citation>
    <scope>NUCLEOTIDE SEQUENCE [LARGE SCALE GENOMIC DNA]</scope>
    <source>
        <strain evidence="2 3">NIES-144</strain>
    </source>
</reference>
<evidence type="ECO:0000256" key="1">
    <source>
        <dbReference type="SAM" id="MobiDB-lite"/>
    </source>
</evidence>
<sequence length="37" mass="4278">MAKKKRKGTDKQKKGPAKKLKRLVRLKENNERIAGMV</sequence>
<evidence type="ECO:0000313" key="2">
    <source>
        <dbReference type="EMBL" id="GFH21076.1"/>
    </source>
</evidence>
<keyword evidence="3" id="KW-1185">Reference proteome</keyword>
<organism evidence="2 3">
    <name type="scientific">Haematococcus lacustris</name>
    <name type="common">Green alga</name>
    <name type="synonym">Haematococcus pluvialis</name>
    <dbReference type="NCBI Taxonomy" id="44745"/>
    <lineage>
        <taxon>Eukaryota</taxon>
        <taxon>Viridiplantae</taxon>
        <taxon>Chlorophyta</taxon>
        <taxon>core chlorophytes</taxon>
        <taxon>Chlorophyceae</taxon>
        <taxon>CS clade</taxon>
        <taxon>Chlamydomonadales</taxon>
        <taxon>Haematococcaceae</taxon>
        <taxon>Haematococcus</taxon>
    </lineage>
</organism>
<feature type="non-terminal residue" evidence="2">
    <location>
        <position position="37"/>
    </location>
</feature>
<proteinExistence type="predicted"/>
<evidence type="ECO:0000313" key="3">
    <source>
        <dbReference type="Proteomes" id="UP000485058"/>
    </source>
</evidence>
<name>A0A699ZQJ2_HAELA</name>
<dbReference type="AlphaFoldDB" id="A0A699ZQJ2"/>
<dbReference type="EMBL" id="BLLF01001758">
    <property type="protein sequence ID" value="GFH21076.1"/>
    <property type="molecule type" value="Genomic_DNA"/>
</dbReference>
<comment type="caution">
    <text evidence="2">The sequence shown here is derived from an EMBL/GenBank/DDBJ whole genome shotgun (WGS) entry which is preliminary data.</text>
</comment>
<feature type="non-terminal residue" evidence="2">
    <location>
        <position position="1"/>
    </location>
</feature>